<dbReference type="InterPro" id="IPR026045">
    <property type="entry name" value="Ferric-bd"/>
</dbReference>
<evidence type="ECO:0000313" key="5">
    <source>
        <dbReference type="Proteomes" id="UP000016412"/>
    </source>
</evidence>
<dbReference type="GO" id="GO:0030288">
    <property type="term" value="C:outer membrane-bounded periplasmic space"/>
    <property type="evidence" value="ECO:0007669"/>
    <property type="project" value="TreeGrafter"/>
</dbReference>
<dbReference type="Proteomes" id="UP000016412">
    <property type="component" value="Unassembled WGS sequence"/>
</dbReference>
<dbReference type="GO" id="GO:0015888">
    <property type="term" value="P:thiamine transport"/>
    <property type="evidence" value="ECO:0007669"/>
    <property type="project" value="TreeGrafter"/>
</dbReference>
<gene>
    <name evidence="4" type="ORF">HMPREF0860_1689</name>
    <name evidence="3" type="ORF">HMPREF1325_0923</name>
</gene>
<dbReference type="RefSeq" id="WP_021331242.1">
    <property type="nucleotide sequence ID" value="NZ_AUZJ01000058.1"/>
</dbReference>
<keyword evidence="1 2" id="KW-0732">Signal</keyword>
<dbReference type="AlphaFoldDB" id="U2MS03"/>
<evidence type="ECO:0000313" key="6">
    <source>
        <dbReference type="Proteomes" id="UP000016646"/>
    </source>
</evidence>
<dbReference type="SUPFAM" id="SSF53850">
    <property type="entry name" value="Periplasmic binding protein-like II"/>
    <property type="match status" value="1"/>
</dbReference>
<evidence type="ECO:0000256" key="2">
    <source>
        <dbReference type="SAM" id="SignalP"/>
    </source>
</evidence>
<organism evidence="3 5">
    <name type="scientific">Treponema socranskii subsp. socranskii VPI DR56BR1116 = ATCC 35536</name>
    <dbReference type="NCBI Taxonomy" id="1125725"/>
    <lineage>
        <taxon>Bacteria</taxon>
        <taxon>Pseudomonadati</taxon>
        <taxon>Spirochaetota</taxon>
        <taxon>Spirochaetia</taxon>
        <taxon>Spirochaetales</taxon>
        <taxon>Treponemataceae</taxon>
        <taxon>Treponema</taxon>
    </lineage>
</organism>
<feature type="chain" id="PRO_5004632701" evidence="2">
    <location>
        <begin position="23"/>
        <end position="344"/>
    </location>
</feature>
<proteinExistence type="predicted"/>
<dbReference type="eggNOG" id="COG1840">
    <property type="taxonomic scope" value="Bacteria"/>
</dbReference>
<dbReference type="GO" id="GO:0030975">
    <property type="term" value="F:thiamine binding"/>
    <property type="evidence" value="ECO:0007669"/>
    <property type="project" value="TreeGrafter"/>
</dbReference>
<evidence type="ECO:0000313" key="4">
    <source>
        <dbReference type="EMBL" id="ERK04440.1"/>
    </source>
</evidence>
<name>U2MS03_TRESO</name>
<dbReference type="EMBL" id="AVQI01000022">
    <property type="protein sequence ID" value="ERK04440.1"/>
    <property type="molecule type" value="Genomic_DNA"/>
</dbReference>
<dbReference type="Gene3D" id="3.40.190.10">
    <property type="entry name" value="Periplasmic binding protein-like II"/>
    <property type="match status" value="2"/>
</dbReference>
<dbReference type="GO" id="GO:0030976">
    <property type="term" value="F:thiamine pyrophosphate binding"/>
    <property type="evidence" value="ECO:0007669"/>
    <property type="project" value="TreeGrafter"/>
</dbReference>
<comment type="caution">
    <text evidence="3">The sequence shown here is derived from an EMBL/GenBank/DDBJ whole genome shotgun (WGS) entry which is preliminary data.</text>
</comment>
<protein>
    <submittedName>
        <fullName evidence="3">ABC transporter, solute-binding protein</fullName>
    </submittedName>
</protein>
<dbReference type="PROSITE" id="PS51257">
    <property type="entry name" value="PROKAR_LIPOPROTEIN"/>
    <property type="match status" value="1"/>
</dbReference>
<accession>U2MS03</accession>
<keyword evidence="6" id="KW-1185">Reference proteome</keyword>
<dbReference type="Pfam" id="PF13531">
    <property type="entry name" value="SBP_bac_11"/>
    <property type="match status" value="1"/>
</dbReference>
<evidence type="ECO:0000313" key="3">
    <source>
        <dbReference type="EMBL" id="ERF59764.1"/>
    </source>
</evidence>
<feature type="signal peptide" evidence="2">
    <location>
        <begin position="1"/>
        <end position="22"/>
    </location>
</feature>
<reference evidence="5 6" key="1">
    <citation type="submission" date="2013-08" db="EMBL/GenBank/DDBJ databases">
        <authorList>
            <person name="Durkin A.S."/>
            <person name="Haft D.R."/>
            <person name="McCorrison J."/>
            <person name="Torralba M."/>
            <person name="Gillis M."/>
            <person name="Haft D.H."/>
            <person name="Methe B."/>
            <person name="Sutton G."/>
            <person name="Nelson K.E."/>
        </authorList>
    </citation>
    <scope>NUCLEOTIDE SEQUENCE [LARGE SCALE GENOMIC DNA]</scope>
    <source>
        <strain evidence="4 6">ATCC 35536</strain>
        <strain evidence="3 5">VPI DR56BR1116</strain>
    </source>
</reference>
<dbReference type="PIRSF" id="PIRSF002825">
    <property type="entry name" value="CfbpA"/>
    <property type="match status" value="1"/>
</dbReference>
<dbReference type="STRING" id="1125725.HMPREF1325_0923"/>
<dbReference type="Proteomes" id="UP000016646">
    <property type="component" value="Unassembled WGS sequence"/>
</dbReference>
<dbReference type="EMBL" id="AUZJ01000058">
    <property type="protein sequence ID" value="ERF59764.1"/>
    <property type="molecule type" value="Genomic_DNA"/>
</dbReference>
<dbReference type="OrthoDB" id="305758at2"/>
<dbReference type="PANTHER" id="PTHR30006:SF2">
    <property type="entry name" value="ABC TRANSPORTER SUBSTRATE-BINDING PROTEIN"/>
    <property type="match status" value="1"/>
</dbReference>
<sequence>MKKVMVMLTAAALALSFGSCKKQDGAAKGGKASGVLNVYTTVSDLQYNAIMDAFQAKYPDIKINYTQAGAGECKTRIQAEAGNPQADVMFGGLVYADTLTYGQYFENYVCANDKLMPPEFKNTTGVLTYHDAQIPCLWVNDALEKEKGVSIKGFADLLDPRLKGIVVSADPTGSSSAWNSLQCILTDFGGWDNDAAWDYIDKLMNNVVITSGSSAVYRGVYNGEYAVGLTYEPACVQMLSEGAEGVHIVYPAEGVTSIAFGSAIIKGCANLDNAKLFMDFLESDECQAIYLESGARPSTASKLSATNKYIVDLASINYREADTNALAENQSAIFARWNALRIKH</sequence>
<evidence type="ECO:0000256" key="1">
    <source>
        <dbReference type="ARBA" id="ARBA00022729"/>
    </source>
</evidence>
<dbReference type="PANTHER" id="PTHR30006">
    <property type="entry name" value="THIAMINE-BINDING PERIPLASMIC PROTEIN-RELATED"/>
    <property type="match status" value="1"/>
</dbReference>
<dbReference type="PATRIC" id="fig|1125725.3.peg.2245"/>